<name>A0ABP9TUC8_9RICK</name>
<dbReference type="RefSeq" id="WP_412708361.1">
    <property type="nucleotide sequence ID" value="NZ_BAABMM010000036.1"/>
</dbReference>
<evidence type="ECO:0000259" key="1">
    <source>
        <dbReference type="PROSITE" id="PS50164"/>
    </source>
</evidence>
<dbReference type="Proteomes" id="UP001628124">
    <property type="component" value="Unassembled WGS sequence"/>
</dbReference>
<accession>A0ABP9TUC8</accession>
<comment type="caution">
    <text evidence="2">The sequence shown here is derived from an EMBL/GenBank/DDBJ whole genome shotgun (WGS) entry which is preliminary data.</text>
</comment>
<keyword evidence="3" id="KW-1185">Reference proteome</keyword>
<dbReference type="PROSITE" id="PS50164">
    <property type="entry name" value="GIY_YIG"/>
    <property type="match status" value="1"/>
</dbReference>
<evidence type="ECO:0000313" key="3">
    <source>
        <dbReference type="Proteomes" id="UP001628124"/>
    </source>
</evidence>
<organism evidence="2 3">
    <name type="scientific">Candidatus Rickettsia kedanie</name>
    <dbReference type="NCBI Taxonomy" id="3115352"/>
    <lineage>
        <taxon>Bacteria</taxon>
        <taxon>Pseudomonadati</taxon>
        <taxon>Pseudomonadota</taxon>
        <taxon>Alphaproteobacteria</taxon>
        <taxon>Rickettsiales</taxon>
        <taxon>Rickettsiaceae</taxon>
        <taxon>Rickettsieae</taxon>
        <taxon>Rickettsia</taxon>
        <taxon>spotted fever group</taxon>
    </lineage>
</organism>
<proteinExistence type="predicted"/>
<sequence>MKQPAVYIIANKRNGTIYVGVTSNIIKRIYEYKNNTTNGFSKKYDCIMLVFYEMHETMDSAII</sequence>
<dbReference type="Gene3D" id="3.40.1440.10">
    <property type="entry name" value="GIY-YIG endonuclease"/>
    <property type="match status" value="1"/>
</dbReference>
<dbReference type="InterPro" id="IPR000305">
    <property type="entry name" value="GIY-YIG_endonuc"/>
</dbReference>
<gene>
    <name evidence="2" type="ORF">KNCP2_10200</name>
</gene>
<reference evidence="2 3" key="1">
    <citation type="journal article" date="2024" name="Microbiol. Immunol.">
        <title>Discovery of a novel spotted fever group Rickettsia, 'Candidatus Rickettsia kedanie,' in unfed larval chigger mites, Leptotrombidium scutellare.</title>
        <authorList>
            <person name="Ogawa M."/>
            <person name="Matsutani M."/>
            <person name="Katayama T."/>
            <person name="Takada N."/>
            <person name="Noda S."/>
            <person name="Takahashi M."/>
            <person name="Kageyama D."/>
            <person name="Hanaoka N."/>
            <person name="Ebihara H."/>
        </authorList>
    </citation>
    <scope>NUCLEOTIDE SEQUENCE [LARGE SCALE GENOMIC DNA]</scope>
    <source>
        <strain evidence="2 3">KNCP2-13</strain>
    </source>
</reference>
<protein>
    <recommendedName>
        <fullName evidence="1">GIY-YIG domain-containing protein</fullName>
    </recommendedName>
</protein>
<dbReference type="Pfam" id="PF01541">
    <property type="entry name" value="GIY-YIG"/>
    <property type="match status" value="1"/>
</dbReference>
<dbReference type="EMBL" id="BAABMM010000036">
    <property type="protein sequence ID" value="GAA5252732.1"/>
    <property type="molecule type" value="Genomic_DNA"/>
</dbReference>
<dbReference type="InterPro" id="IPR035901">
    <property type="entry name" value="GIY-YIG_endonuc_sf"/>
</dbReference>
<dbReference type="SUPFAM" id="SSF82771">
    <property type="entry name" value="GIY-YIG endonuclease"/>
    <property type="match status" value="1"/>
</dbReference>
<feature type="domain" description="GIY-YIG" evidence="1">
    <location>
        <begin position="2"/>
        <end position="63"/>
    </location>
</feature>
<evidence type="ECO:0000313" key="2">
    <source>
        <dbReference type="EMBL" id="GAA5252732.1"/>
    </source>
</evidence>